<dbReference type="GO" id="GO:0034974">
    <property type="term" value="C:Swi5-Swi2 complex"/>
    <property type="evidence" value="ECO:0007669"/>
    <property type="project" value="TreeGrafter"/>
</dbReference>
<dbReference type="EMBL" id="CAACVR010000002">
    <property type="protein sequence ID" value="VEU20175.1"/>
    <property type="molecule type" value="Genomic_DNA"/>
</dbReference>
<sequence>MEDLDSSPTLEGTSISEEDISFEWAIDYSADAGTSKKLEADWSILQELKGKCRNLMDELGIKDAKVIDSEVIPKERERKRHIRKLNEYNELKDAAMQLISMIAEQRSLKINDVMKEMGVEKDKEETDKK</sequence>
<name>A0A448YGT9_BRENA</name>
<evidence type="ECO:0000313" key="4">
    <source>
        <dbReference type="EMBL" id="VEU20175.1"/>
    </source>
</evidence>
<keyword evidence="2" id="KW-0227">DNA damage</keyword>
<dbReference type="PANTHER" id="PTHR28529:SF2">
    <property type="entry name" value="DNA REPAIR PROTEIN SWI5 HOMOLOG"/>
    <property type="match status" value="1"/>
</dbReference>
<evidence type="ECO:0000256" key="2">
    <source>
        <dbReference type="ARBA" id="ARBA00022763"/>
    </source>
</evidence>
<dbReference type="Pfam" id="PF07061">
    <property type="entry name" value="Swi5"/>
    <property type="match status" value="1"/>
</dbReference>
<proteinExistence type="inferred from homology"/>
<dbReference type="OrthoDB" id="255837at2759"/>
<evidence type="ECO:0000256" key="3">
    <source>
        <dbReference type="ARBA" id="ARBA00023204"/>
    </source>
</evidence>
<gene>
    <name evidence="4" type="ORF">BRENAR_LOCUS910</name>
</gene>
<dbReference type="InParanoid" id="A0A448YGT9"/>
<dbReference type="GO" id="GO:0032798">
    <property type="term" value="C:Swi5-Sfr1 complex"/>
    <property type="evidence" value="ECO:0007669"/>
    <property type="project" value="TreeGrafter"/>
</dbReference>
<protein>
    <submittedName>
        <fullName evidence="4">DEKNAAC101045</fullName>
    </submittedName>
</protein>
<dbReference type="GO" id="GO:0010772">
    <property type="term" value="P:meiotic DNA recombinase assembly involved in reciprocal meiotic recombination"/>
    <property type="evidence" value="ECO:0007669"/>
    <property type="project" value="TreeGrafter"/>
</dbReference>
<organism evidence="4 5">
    <name type="scientific">Brettanomyces naardenensis</name>
    <name type="common">Yeast</name>
    <dbReference type="NCBI Taxonomy" id="13370"/>
    <lineage>
        <taxon>Eukaryota</taxon>
        <taxon>Fungi</taxon>
        <taxon>Dikarya</taxon>
        <taxon>Ascomycota</taxon>
        <taxon>Saccharomycotina</taxon>
        <taxon>Pichiomycetes</taxon>
        <taxon>Pichiales</taxon>
        <taxon>Pichiaceae</taxon>
        <taxon>Brettanomyces</taxon>
    </lineage>
</organism>
<evidence type="ECO:0000256" key="1">
    <source>
        <dbReference type="ARBA" id="ARBA00008060"/>
    </source>
</evidence>
<dbReference type="AlphaFoldDB" id="A0A448YGT9"/>
<comment type="similarity">
    <text evidence="1">Belongs to the SWI5/SAE3 family.</text>
</comment>
<dbReference type="Proteomes" id="UP000290900">
    <property type="component" value="Unassembled WGS sequence"/>
</dbReference>
<dbReference type="Gene3D" id="1.20.5.170">
    <property type="match status" value="1"/>
</dbReference>
<evidence type="ECO:0000313" key="5">
    <source>
        <dbReference type="Proteomes" id="UP000290900"/>
    </source>
</evidence>
<reference evidence="4 5" key="1">
    <citation type="submission" date="2018-12" db="EMBL/GenBank/DDBJ databases">
        <authorList>
            <person name="Tiukova I."/>
            <person name="Dainat J."/>
        </authorList>
    </citation>
    <scope>NUCLEOTIDE SEQUENCE [LARGE SCALE GENOMIC DNA]</scope>
</reference>
<keyword evidence="5" id="KW-1185">Reference proteome</keyword>
<keyword evidence="3" id="KW-0234">DNA repair</keyword>
<dbReference type="GO" id="GO:0000709">
    <property type="term" value="P:meiotic joint molecule formation"/>
    <property type="evidence" value="ECO:0007669"/>
    <property type="project" value="TreeGrafter"/>
</dbReference>
<dbReference type="PANTHER" id="PTHR28529">
    <property type="entry name" value="DNA REPAIR PROTEIN SWI5 HOMOLOG"/>
    <property type="match status" value="1"/>
</dbReference>
<dbReference type="InterPro" id="IPR010760">
    <property type="entry name" value="DNA-repair_Swi5"/>
</dbReference>
<accession>A0A448YGT9</accession>
<dbReference type="STRING" id="13370.A0A448YGT9"/>